<feature type="region of interest" description="Disordered" evidence="13">
    <location>
        <begin position="295"/>
        <end position="368"/>
    </location>
</feature>
<dbReference type="Gene3D" id="3.30.160.60">
    <property type="entry name" value="Classic Zinc Finger"/>
    <property type="match status" value="2"/>
</dbReference>
<evidence type="ECO:0000256" key="11">
    <source>
        <dbReference type="ARBA" id="ARBA00076097"/>
    </source>
</evidence>
<keyword evidence="3" id="KW-0677">Repeat</keyword>
<reference evidence="16 17" key="1">
    <citation type="journal article" date="2010" name="Nature">
        <title>The sequence and de novo assembly of the giant panda genome.</title>
        <authorList>
            <person name="Li R."/>
            <person name="Fan W."/>
            <person name="Tian G."/>
            <person name="Zhu H."/>
            <person name="He L."/>
            <person name="Cai J."/>
            <person name="Huang Q."/>
            <person name="Cai Q."/>
            <person name="Li B."/>
            <person name="Bai Y."/>
            <person name="Zhang Z."/>
            <person name="Zhang Y."/>
            <person name="Wang W."/>
            <person name="Li J."/>
            <person name="Wei F."/>
            <person name="Li H."/>
            <person name="Jian M."/>
            <person name="Li J."/>
            <person name="Zhang Z."/>
            <person name="Nielsen R."/>
            <person name="Li D."/>
            <person name="Gu W."/>
            <person name="Yang Z."/>
            <person name="Xuan Z."/>
            <person name="Ryder O.A."/>
            <person name="Leung F.C."/>
            <person name="Zhou Y."/>
            <person name="Cao J."/>
            <person name="Sun X."/>
            <person name="Fu Y."/>
            <person name="Fang X."/>
            <person name="Guo X."/>
            <person name="Wang B."/>
            <person name="Hou R."/>
            <person name="Shen F."/>
            <person name="Mu B."/>
            <person name="Ni P."/>
            <person name="Lin R."/>
            <person name="Qian W."/>
            <person name="Wang G."/>
            <person name="Yu C."/>
            <person name="Nie W."/>
            <person name="Wang J."/>
            <person name="Wu Z."/>
            <person name="Liang H."/>
            <person name="Min J."/>
            <person name="Wu Q."/>
            <person name="Cheng S."/>
            <person name="Ruan J."/>
            <person name="Wang M."/>
            <person name="Shi Z."/>
            <person name="Wen M."/>
            <person name="Liu B."/>
            <person name="Ren X."/>
            <person name="Zheng H."/>
            <person name="Dong D."/>
            <person name="Cook K."/>
            <person name="Shan G."/>
            <person name="Zhang H."/>
            <person name="Kosiol C."/>
            <person name="Xie X."/>
            <person name="Lu Z."/>
            <person name="Zheng H."/>
            <person name="Li Y."/>
            <person name="Steiner C.C."/>
            <person name="Lam T.T."/>
            <person name="Lin S."/>
            <person name="Zhang Q."/>
            <person name="Li G."/>
            <person name="Tian J."/>
            <person name="Gong T."/>
            <person name="Liu H."/>
            <person name="Zhang D."/>
            <person name="Fang L."/>
            <person name="Ye C."/>
            <person name="Zhang J."/>
            <person name="Hu W."/>
            <person name="Xu A."/>
            <person name="Ren Y."/>
            <person name="Zhang G."/>
            <person name="Bruford M.W."/>
            <person name="Li Q."/>
            <person name="Ma L."/>
            <person name="Guo Y."/>
            <person name="An N."/>
            <person name="Hu Y."/>
            <person name="Zheng Y."/>
            <person name="Shi Y."/>
            <person name="Li Z."/>
            <person name="Liu Q."/>
            <person name="Chen Y."/>
            <person name="Zhao J."/>
            <person name="Qu N."/>
            <person name="Zhao S."/>
            <person name="Tian F."/>
            <person name="Wang X."/>
            <person name="Wang H."/>
            <person name="Xu L."/>
            <person name="Liu X."/>
            <person name="Vinar T."/>
            <person name="Wang Y."/>
            <person name="Lam T.W."/>
            <person name="Yiu S.M."/>
            <person name="Liu S."/>
            <person name="Zhang H."/>
            <person name="Li D."/>
            <person name="Huang Y."/>
            <person name="Wang X."/>
            <person name="Yang G."/>
            <person name="Jiang Z."/>
            <person name="Wang J."/>
            <person name="Qin N."/>
            <person name="Li L."/>
            <person name="Li J."/>
            <person name="Bolund L."/>
            <person name="Kristiansen K."/>
            <person name="Wong G.K."/>
            <person name="Olson M."/>
            <person name="Zhang X."/>
            <person name="Li S."/>
            <person name="Yang H."/>
            <person name="Wang J."/>
            <person name="Wang J."/>
        </authorList>
    </citation>
    <scope>NUCLEOTIDE SEQUENCE [LARGE SCALE GENOMIC DNA]</scope>
</reference>
<evidence type="ECO:0000256" key="5">
    <source>
        <dbReference type="ARBA" id="ARBA00022833"/>
    </source>
</evidence>
<evidence type="ECO:0000259" key="15">
    <source>
        <dbReference type="PROSITE" id="PS50157"/>
    </source>
</evidence>
<evidence type="ECO:0000256" key="1">
    <source>
        <dbReference type="ARBA" id="ARBA00004123"/>
    </source>
</evidence>
<feature type="compositionally biased region" description="Polar residues" evidence="13">
    <location>
        <begin position="197"/>
        <end position="220"/>
    </location>
</feature>
<feature type="compositionally biased region" description="Low complexity" evidence="13">
    <location>
        <begin position="304"/>
        <end position="318"/>
    </location>
</feature>
<evidence type="ECO:0000256" key="7">
    <source>
        <dbReference type="ARBA" id="ARBA00023125"/>
    </source>
</evidence>
<feature type="region of interest" description="Disordered" evidence="13">
    <location>
        <begin position="241"/>
        <end position="267"/>
    </location>
</feature>
<dbReference type="GO" id="GO:0008270">
    <property type="term" value="F:zinc ion binding"/>
    <property type="evidence" value="ECO:0007669"/>
    <property type="project" value="UniProtKB-KW"/>
</dbReference>
<accession>A0A7N5P428</accession>
<dbReference type="PROSITE" id="PS00028">
    <property type="entry name" value="ZINC_FINGER_C2H2_1"/>
    <property type="match status" value="2"/>
</dbReference>
<dbReference type="InterPro" id="IPR011333">
    <property type="entry name" value="SKP1/BTB/POZ_sf"/>
</dbReference>
<feature type="domain" description="C2H2-type" evidence="15">
    <location>
        <begin position="427"/>
        <end position="454"/>
    </location>
</feature>
<evidence type="ECO:0000256" key="13">
    <source>
        <dbReference type="SAM" id="MobiDB-lite"/>
    </source>
</evidence>
<dbReference type="PANTHER" id="PTHR46105:SF5">
    <property type="entry name" value="ZINC FINGER AND BTB DOMAIN-CONTAINING PROTEIN 44 ISOFORM X1"/>
    <property type="match status" value="1"/>
</dbReference>
<protein>
    <recommendedName>
        <fullName evidence="10">Zinc finger and BTB domain-containing protein 44</fullName>
    </recommendedName>
    <alternativeName>
        <fullName evidence="11">BTB/POZ domain-containing protein 15</fullName>
    </alternativeName>
</protein>
<feature type="region of interest" description="Disordered" evidence="13">
    <location>
        <begin position="195"/>
        <end position="220"/>
    </location>
</feature>
<proteinExistence type="predicted"/>
<evidence type="ECO:0000256" key="8">
    <source>
        <dbReference type="ARBA" id="ARBA00023163"/>
    </source>
</evidence>
<keyword evidence="5" id="KW-0862">Zinc</keyword>
<evidence type="ECO:0000313" key="16">
    <source>
        <dbReference type="Ensembl" id="ENSAMEP00000031653.1"/>
    </source>
</evidence>
<keyword evidence="2" id="KW-0479">Metal-binding</keyword>
<dbReference type="GO" id="GO:0000981">
    <property type="term" value="F:DNA-binding transcription factor activity, RNA polymerase II-specific"/>
    <property type="evidence" value="ECO:0007669"/>
    <property type="project" value="TreeGrafter"/>
</dbReference>
<evidence type="ECO:0000313" key="17">
    <source>
        <dbReference type="Proteomes" id="UP000008912"/>
    </source>
</evidence>
<organism evidence="16 17">
    <name type="scientific">Ailuropoda melanoleuca</name>
    <name type="common">Giant panda</name>
    <dbReference type="NCBI Taxonomy" id="9646"/>
    <lineage>
        <taxon>Eukaryota</taxon>
        <taxon>Metazoa</taxon>
        <taxon>Chordata</taxon>
        <taxon>Craniata</taxon>
        <taxon>Vertebrata</taxon>
        <taxon>Euteleostomi</taxon>
        <taxon>Mammalia</taxon>
        <taxon>Eutheria</taxon>
        <taxon>Laurasiatheria</taxon>
        <taxon>Carnivora</taxon>
        <taxon>Caniformia</taxon>
        <taxon>Ursidae</taxon>
        <taxon>Ailuropoda</taxon>
    </lineage>
</organism>
<evidence type="ECO:0000256" key="9">
    <source>
        <dbReference type="ARBA" id="ARBA00023242"/>
    </source>
</evidence>
<dbReference type="GO" id="GO:0000978">
    <property type="term" value="F:RNA polymerase II cis-regulatory region sequence-specific DNA binding"/>
    <property type="evidence" value="ECO:0007669"/>
    <property type="project" value="TreeGrafter"/>
</dbReference>
<gene>
    <name evidence="16" type="primary">ZBTB44</name>
</gene>
<dbReference type="FunFam" id="3.30.160.60:FF:000266">
    <property type="entry name" value="zinc finger and BTB domain-containing protein 44 isoform X1"/>
    <property type="match status" value="1"/>
</dbReference>
<evidence type="ECO:0000256" key="10">
    <source>
        <dbReference type="ARBA" id="ARBA00070979"/>
    </source>
</evidence>
<keyword evidence="17" id="KW-1185">Reference proteome</keyword>
<reference evidence="16" key="2">
    <citation type="submission" date="2025-08" db="UniProtKB">
        <authorList>
            <consortium name="Ensembl"/>
        </authorList>
    </citation>
    <scope>IDENTIFICATION</scope>
</reference>
<dbReference type="Gene3D" id="3.30.710.10">
    <property type="entry name" value="Potassium Channel Kv1.1, Chain A"/>
    <property type="match status" value="1"/>
</dbReference>
<sequence length="592" mass="65753">MGVKTFTHSSSSHSQEMLGKLNMLRNDGHFCDITIRVQDKIFRAHKVVLAACSDFFRTKLVGQAEDENKNVLDLHHVTVTGFIPLLEYAYTATLSINTENIIDVLAAASYMQMFSVASTCSEFMKSSILWNTPNSQPEKGLDAGQENNSNCNFTSRDGSISPVSSECSVVERTIPVCRESRRKRKSYIVMSPESPVKCSTQTSSPQVLNSSASYSENRNQPVDSSLAFPWTFPFGIDRRIQPDKVKQAENTRTLELPGPSETGRRMTDYVTCESTKTALPMGTEEDVRVKVERLSDEEVHEEVSQPVSASQSSLSDQQTVPGSEQVQEDLLISPQSSSIGSVDEGVTEGLPTLQSTSSTNAHPDDDDRLENVQYPYQLYIAPSTSSTERPSPNGPDRPFQCPTCGVRFTRIQNLKQHMLIHSGIKPFQCDRCGKKFTRAYSLKMHRLKHEGASYCRQHRPPRAAQDQDRAASRLRETRCRFFPRWPIPFPPGLFHSVPGFSQLLLCVNGFSSSSPTVECRLGVGVERLRGARSKGKPSRSVSPSSPGLQREAAAAASRATLSPGLPKPWHAGWPSPWFSHTLLQQAIFKYVQ</sequence>
<feature type="region of interest" description="Disordered" evidence="13">
    <location>
        <begin position="530"/>
        <end position="549"/>
    </location>
</feature>
<dbReference type="SMART" id="SM00225">
    <property type="entry name" value="BTB"/>
    <property type="match status" value="1"/>
</dbReference>
<dbReference type="GO" id="GO:0005634">
    <property type="term" value="C:nucleus"/>
    <property type="evidence" value="ECO:0007669"/>
    <property type="project" value="UniProtKB-SubCell"/>
</dbReference>
<dbReference type="Pfam" id="PF00096">
    <property type="entry name" value="zf-C2H2"/>
    <property type="match status" value="2"/>
</dbReference>
<feature type="compositionally biased region" description="Polar residues" evidence="13">
    <location>
        <begin position="352"/>
        <end position="361"/>
    </location>
</feature>
<reference evidence="16" key="3">
    <citation type="submission" date="2025-09" db="UniProtKB">
        <authorList>
            <consortium name="Ensembl"/>
        </authorList>
    </citation>
    <scope>IDENTIFICATION</scope>
</reference>
<dbReference type="Proteomes" id="UP000008912">
    <property type="component" value="Unassembled WGS sequence"/>
</dbReference>
<dbReference type="InterPro" id="IPR036236">
    <property type="entry name" value="Znf_C2H2_sf"/>
</dbReference>
<dbReference type="PANTHER" id="PTHR46105">
    <property type="entry name" value="AGAP004733-PA"/>
    <property type="match status" value="1"/>
</dbReference>
<dbReference type="CDD" id="cd18228">
    <property type="entry name" value="BTB_POZ_ZBTB44"/>
    <property type="match status" value="1"/>
</dbReference>
<dbReference type="SUPFAM" id="SSF57667">
    <property type="entry name" value="beta-beta-alpha zinc fingers"/>
    <property type="match status" value="1"/>
</dbReference>
<evidence type="ECO:0000256" key="4">
    <source>
        <dbReference type="ARBA" id="ARBA00022771"/>
    </source>
</evidence>
<dbReference type="AlphaFoldDB" id="A0A7N5P428"/>
<feature type="domain" description="C2H2-type" evidence="15">
    <location>
        <begin position="399"/>
        <end position="426"/>
    </location>
</feature>
<dbReference type="InParanoid" id="A0A7N5P428"/>
<evidence type="ECO:0000256" key="12">
    <source>
        <dbReference type="PROSITE-ProRule" id="PRU00042"/>
    </source>
</evidence>
<dbReference type="PROSITE" id="PS50097">
    <property type="entry name" value="BTB"/>
    <property type="match status" value="1"/>
</dbReference>
<dbReference type="SUPFAM" id="SSF54695">
    <property type="entry name" value="POZ domain"/>
    <property type="match status" value="1"/>
</dbReference>
<evidence type="ECO:0000256" key="6">
    <source>
        <dbReference type="ARBA" id="ARBA00023015"/>
    </source>
</evidence>
<dbReference type="InterPro" id="IPR000210">
    <property type="entry name" value="BTB/POZ_dom"/>
</dbReference>
<dbReference type="InterPro" id="IPR050457">
    <property type="entry name" value="ZnFinger_BTB_dom_contain"/>
</dbReference>
<evidence type="ECO:0000256" key="3">
    <source>
        <dbReference type="ARBA" id="ARBA00022737"/>
    </source>
</evidence>
<keyword evidence="8" id="KW-0804">Transcription</keyword>
<keyword evidence="9" id="KW-0539">Nucleus</keyword>
<dbReference type="GeneTree" id="ENSGT00940000153306"/>
<evidence type="ECO:0000259" key="14">
    <source>
        <dbReference type="PROSITE" id="PS50097"/>
    </source>
</evidence>
<dbReference type="Ensembl" id="ENSAMET00000046978.1">
    <property type="protein sequence ID" value="ENSAMEP00000031653.1"/>
    <property type="gene ID" value="ENSAMEG00000002194.2"/>
</dbReference>
<keyword evidence="6" id="KW-0805">Transcription regulation</keyword>
<dbReference type="FunFam" id="3.30.160.60:FF:000278">
    <property type="entry name" value="zinc finger and BTB domain-containing protein 44 isoform X1"/>
    <property type="match status" value="1"/>
</dbReference>
<name>A0A7N5P428_AILME</name>
<comment type="subcellular location">
    <subcellularLocation>
        <location evidence="1">Nucleus</location>
    </subcellularLocation>
</comment>
<dbReference type="SMART" id="SM00355">
    <property type="entry name" value="ZnF_C2H2"/>
    <property type="match status" value="2"/>
</dbReference>
<feature type="domain" description="BTB" evidence="14">
    <location>
        <begin position="31"/>
        <end position="98"/>
    </location>
</feature>
<keyword evidence="7" id="KW-0238">DNA-binding</keyword>
<dbReference type="Pfam" id="PF00651">
    <property type="entry name" value="BTB"/>
    <property type="match status" value="1"/>
</dbReference>
<keyword evidence="4 12" id="KW-0863">Zinc-finger</keyword>
<dbReference type="PROSITE" id="PS50157">
    <property type="entry name" value="ZINC_FINGER_C2H2_2"/>
    <property type="match status" value="2"/>
</dbReference>
<dbReference type="InterPro" id="IPR013087">
    <property type="entry name" value="Znf_C2H2_type"/>
</dbReference>
<evidence type="ECO:0000256" key="2">
    <source>
        <dbReference type="ARBA" id="ARBA00022723"/>
    </source>
</evidence>